<organism evidence="7 8">
    <name type="scientific">Caligus rogercresseyi</name>
    <name type="common">Sea louse</name>
    <dbReference type="NCBI Taxonomy" id="217165"/>
    <lineage>
        <taxon>Eukaryota</taxon>
        <taxon>Metazoa</taxon>
        <taxon>Ecdysozoa</taxon>
        <taxon>Arthropoda</taxon>
        <taxon>Crustacea</taxon>
        <taxon>Multicrustacea</taxon>
        <taxon>Hexanauplia</taxon>
        <taxon>Copepoda</taxon>
        <taxon>Siphonostomatoida</taxon>
        <taxon>Caligidae</taxon>
        <taxon>Caligus</taxon>
    </lineage>
</organism>
<keyword evidence="3" id="KW-0539">Nucleus</keyword>
<feature type="domain" description="GATA-type" evidence="6">
    <location>
        <begin position="1"/>
        <end position="33"/>
    </location>
</feature>
<keyword evidence="2" id="KW-0804">Transcription</keyword>
<keyword evidence="1" id="KW-0805">Transcription regulation</keyword>
<evidence type="ECO:0000313" key="8">
    <source>
        <dbReference type="Proteomes" id="UP000595437"/>
    </source>
</evidence>
<dbReference type="EMBL" id="CP045901">
    <property type="protein sequence ID" value="QQP37341.1"/>
    <property type="molecule type" value="Genomic_DNA"/>
</dbReference>
<dbReference type="Pfam" id="PF00320">
    <property type="entry name" value="GATA"/>
    <property type="match status" value="1"/>
</dbReference>
<dbReference type="GO" id="GO:0008270">
    <property type="term" value="F:zinc ion binding"/>
    <property type="evidence" value="ECO:0007669"/>
    <property type="project" value="UniProtKB-KW"/>
</dbReference>
<evidence type="ECO:0000256" key="5">
    <source>
        <dbReference type="SAM" id="MobiDB-lite"/>
    </source>
</evidence>
<keyword evidence="4" id="KW-0479">Metal-binding</keyword>
<evidence type="ECO:0000256" key="1">
    <source>
        <dbReference type="ARBA" id="ARBA00023015"/>
    </source>
</evidence>
<dbReference type="GO" id="GO:0006355">
    <property type="term" value="P:regulation of DNA-templated transcription"/>
    <property type="evidence" value="ECO:0007669"/>
    <property type="project" value="InterPro"/>
</dbReference>
<dbReference type="Gene3D" id="3.30.50.10">
    <property type="entry name" value="Erythroid Transcription Factor GATA-1, subunit A"/>
    <property type="match status" value="1"/>
</dbReference>
<name>A0A7T8GTR8_CALRO</name>
<accession>A0A7T8GTR8</accession>
<gene>
    <name evidence="7" type="ORF">FKW44_017573</name>
</gene>
<reference evidence="8" key="1">
    <citation type="submission" date="2021-01" db="EMBL/GenBank/DDBJ databases">
        <title>Caligus Genome Assembly.</title>
        <authorList>
            <person name="Gallardo-Escarate C."/>
        </authorList>
    </citation>
    <scope>NUCLEOTIDE SEQUENCE [LARGE SCALE GENOMIC DNA]</scope>
</reference>
<proteinExistence type="predicted"/>
<dbReference type="OrthoDB" id="515401at2759"/>
<feature type="region of interest" description="Disordered" evidence="5">
    <location>
        <begin position="30"/>
        <end position="52"/>
    </location>
</feature>
<keyword evidence="4" id="KW-0862">Zinc</keyword>
<feature type="non-terminal residue" evidence="7">
    <location>
        <position position="1"/>
    </location>
</feature>
<feature type="non-terminal residue" evidence="7">
    <location>
        <position position="52"/>
    </location>
</feature>
<evidence type="ECO:0000256" key="3">
    <source>
        <dbReference type="ARBA" id="ARBA00023242"/>
    </source>
</evidence>
<evidence type="ECO:0000313" key="7">
    <source>
        <dbReference type="EMBL" id="QQP37341.1"/>
    </source>
</evidence>
<dbReference type="InterPro" id="IPR013088">
    <property type="entry name" value="Znf_NHR/GATA"/>
</dbReference>
<evidence type="ECO:0000256" key="2">
    <source>
        <dbReference type="ARBA" id="ARBA00023163"/>
    </source>
</evidence>
<dbReference type="InterPro" id="IPR000679">
    <property type="entry name" value="Znf_GATA"/>
</dbReference>
<dbReference type="AlphaFoldDB" id="A0A7T8GTR8"/>
<dbReference type="SUPFAM" id="SSF57716">
    <property type="entry name" value="Glucocorticoid receptor-like (DNA-binding domain)"/>
    <property type="match status" value="1"/>
</dbReference>
<evidence type="ECO:0000256" key="4">
    <source>
        <dbReference type="PROSITE-ProRule" id="PRU00094"/>
    </source>
</evidence>
<evidence type="ECO:0000259" key="6">
    <source>
        <dbReference type="PROSITE" id="PS50114"/>
    </source>
</evidence>
<dbReference type="GO" id="GO:0043565">
    <property type="term" value="F:sequence-specific DNA binding"/>
    <property type="evidence" value="ECO:0007669"/>
    <property type="project" value="InterPro"/>
</dbReference>
<protein>
    <submittedName>
        <fullName evidence="7">LOC100651088</fullName>
    </submittedName>
</protein>
<sequence>GSGSSICNACGLYFKLHGVDRPLQYRRITYRPENASQTPPQSQKRKTAIEIK</sequence>
<dbReference type="Proteomes" id="UP000595437">
    <property type="component" value="Chromosome 12"/>
</dbReference>
<keyword evidence="4" id="KW-0863">Zinc-finger</keyword>
<dbReference type="PROSITE" id="PS50114">
    <property type="entry name" value="GATA_ZN_FINGER_2"/>
    <property type="match status" value="1"/>
</dbReference>
<keyword evidence="8" id="KW-1185">Reference proteome</keyword>